<dbReference type="EMBL" id="LJCO01000056">
    <property type="protein sequence ID" value="KPV43152.1"/>
    <property type="molecule type" value="Genomic_DNA"/>
</dbReference>
<sequence>MDNKDRKEHEKRILNLAKLQDSIVTHMIDQGIDETTFECPLCGAAAHIYLDKRWGYYSYCETPGCFKSRQ</sequence>
<comment type="caution">
    <text evidence="1">The sequence shown here is derived from an EMBL/GenBank/DDBJ whole genome shotgun (WGS) entry which is preliminary data.</text>
</comment>
<evidence type="ECO:0000313" key="1">
    <source>
        <dbReference type="EMBL" id="KPV43152.1"/>
    </source>
</evidence>
<evidence type="ECO:0000313" key="2">
    <source>
        <dbReference type="Proteomes" id="UP000050482"/>
    </source>
</evidence>
<gene>
    <name evidence="1" type="ORF">AN477_13755</name>
</gene>
<accession>A0A0P9CCD2</accession>
<organism evidence="1 2">
    <name type="scientific">Alicyclobacillus ferrooxydans</name>
    <dbReference type="NCBI Taxonomy" id="471514"/>
    <lineage>
        <taxon>Bacteria</taxon>
        <taxon>Bacillati</taxon>
        <taxon>Bacillota</taxon>
        <taxon>Bacilli</taxon>
        <taxon>Bacillales</taxon>
        <taxon>Alicyclobacillaceae</taxon>
        <taxon>Alicyclobacillus</taxon>
    </lineage>
</organism>
<protein>
    <submittedName>
        <fullName evidence="1">Uncharacterized protein</fullName>
    </submittedName>
</protein>
<dbReference type="PATRIC" id="fig|471514.4.peg.3438"/>
<dbReference type="AlphaFoldDB" id="A0A0P9CCD2"/>
<dbReference type="Proteomes" id="UP000050482">
    <property type="component" value="Unassembled WGS sequence"/>
</dbReference>
<reference evidence="1 2" key="1">
    <citation type="submission" date="2015-09" db="EMBL/GenBank/DDBJ databases">
        <title>Draft genome sequence of Alicyclobacillus ferrooxydans DSM 22381.</title>
        <authorList>
            <person name="Hemp J."/>
        </authorList>
    </citation>
    <scope>NUCLEOTIDE SEQUENCE [LARGE SCALE GENOMIC DNA]</scope>
    <source>
        <strain evidence="1 2">TC-34</strain>
    </source>
</reference>
<keyword evidence="2" id="KW-1185">Reference proteome</keyword>
<name>A0A0P9CCD2_9BACL</name>
<proteinExistence type="predicted"/>